<feature type="transmembrane region" description="Helical" evidence="1">
    <location>
        <begin position="73"/>
        <end position="100"/>
    </location>
</feature>
<keyword evidence="1" id="KW-0472">Membrane</keyword>
<feature type="transmembrane region" description="Helical" evidence="1">
    <location>
        <begin position="20"/>
        <end position="38"/>
    </location>
</feature>
<keyword evidence="1" id="KW-1133">Transmembrane helix</keyword>
<reference evidence="2" key="1">
    <citation type="submission" date="2024-05" db="EMBL/GenBank/DDBJ databases">
        <title>Genome sequencing of novel strain.</title>
        <authorList>
            <person name="Ganbat D."/>
            <person name="Ganbat S."/>
            <person name="Lee S.-J."/>
        </authorList>
    </citation>
    <scope>NUCLEOTIDE SEQUENCE</scope>
    <source>
        <strain evidence="2">SMD15-11</strain>
    </source>
</reference>
<dbReference type="RefSeq" id="WP_369601220.1">
    <property type="nucleotide sequence ID" value="NZ_CP154858.1"/>
</dbReference>
<dbReference type="KEGG" id="tcd:AAIA72_15635"/>
<gene>
    <name evidence="2" type="ORF">AAIA72_15635</name>
</gene>
<dbReference type="Pfam" id="PF10063">
    <property type="entry name" value="DUF2301"/>
    <property type="match status" value="1"/>
</dbReference>
<sequence length="168" mass="18302">MADPHIRPEMDGLDTLSIILYRTGLTLSGPALLVLLFHPEHPHLPVWLAAVLCAANLHIYDKRIRTVLQWATWGGLLVALAGWSGFALGGALVTLGGLGFKEYHCFRVPGLQLQPLWVALFWGGLTFDIAALSTGAGILAAALFLVLAVAKWRMPLDYDIGDKSKYEI</sequence>
<accession>A0AB39UVY9</accession>
<dbReference type="EMBL" id="CP154858">
    <property type="protein sequence ID" value="XDT72208.1"/>
    <property type="molecule type" value="Genomic_DNA"/>
</dbReference>
<keyword evidence="1" id="KW-0812">Transmembrane</keyword>
<dbReference type="AlphaFoldDB" id="A0AB39UVY9"/>
<evidence type="ECO:0000256" key="1">
    <source>
        <dbReference type="SAM" id="Phobius"/>
    </source>
</evidence>
<evidence type="ECO:0000313" key="2">
    <source>
        <dbReference type="EMBL" id="XDT72208.1"/>
    </source>
</evidence>
<protein>
    <submittedName>
        <fullName evidence="2">DUF2301 domain-containing membrane protein</fullName>
    </submittedName>
</protein>
<dbReference type="InterPro" id="IPR019275">
    <property type="entry name" value="DUF2301"/>
</dbReference>
<organism evidence="2">
    <name type="scientific">Thermohahella caldifontis</name>
    <dbReference type="NCBI Taxonomy" id="3142973"/>
    <lineage>
        <taxon>Bacteria</taxon>
        <taxon>Pseudomonadati</taxon>
        <taxon>Pseudomonadota</taxon>
        <taxon>Gammaproteobacteria</taxon>
        <taxon>Oceanospirillales</taxon>
        <taxon>Hahellaceae</taxon>
        <taxon>Thermohahella</taxon>
    </lineage>
</organism>
<feature type="transmembrane region" description="Helical" evidence="1">
    <location>
        <begin position="120"/>
        <end position="150"/>
    </location>
</feature>
<proteinExistence type="predicted"/>
<name>A0AB39UVY9_9GAMM</name>
<feature type="transmembrane region" description="Helical" evidence="1">
    <location>
        <begin position="44"/>
        <end position="61"/>
    </location>
</feature>